<evidence type="ECO:0000256" key="1">
    <source>
        <dbReference type="SAM" id="Phobius"/>
    </source>
</evidence>
<name>A0A0F9BLP6_9ZZZZ</name>
<feature type="transmembrane region" description="Helical" evidence="1">
    <location>
        <begin position="7"/>
        <end position="32"/>
    </location>
</feature>
<dbReference type="EMBL" id="LAZR01037222">
    <property type="protein sequence ID" value="KKL22764.1"/>
    <property type="molecule type" value="Genomic_DNA"/>
</dbReference>
<organism evidence="2">
    <name type="scientific">marine sediment metagenome</name>
    <dbReference type="NCBI Taxonomy" id="412755"/>
    <lineage>
        <taxon>unclassified sequences</taxon>
        <taxon>metagenomes</taxon>
        <taxon>ecological metagenomes</taxon>
    </lineage>
</organism>
<protein>
    <submittedName>
        <fullName evidence="2">Uncharacterized protein</fullName>
    </submittedName>
</protein>
<keyword evidence="1" id="KW-0812">Transmembrane</keyword>
<keyword evidence="1" id="KW-1133">Transmembrane helix</keyword>
<proteinExistence type="predicted"/>
<evidence type="ECO:0000313" key="2">
    <source>
        <dbReference type="EMBL" id="KKL22764.1"/>
    </source>
</evidence>
<feature type="transmembrane region" description="Helical" evidence="1">
    <location>
        <begin position="44"/>
        <end position="61"/>
    </location>
</feature>
<dbReference type="AlphaFoldDB" id="A0A0F9BLP6"/>
<gene>
    <name evidence="2" type="ORF">LCGC14_2432130</name>
</gene>
<reference evidence="2" key="1">
    <citation type="journal article" date="2015" name="Nature">
        <title>Complex archaea that bridge the gap between prokaryotes and eukaryotes.</title>
        <authorList>
            <person name="Spang A."/>
            <person name="Saw J.H."/>
            <person name="Jorgensen S.L."/>
            <person name="Zaremba-Niedzwiedzka K."/>
            <person name="Martijn J."/>
            <person name="Lind A.E."/>
            <person name="van Eijk R."/>
            <person name="Schleper C."/>
            <person name="Guy L."/>
            <person name="Ettema T.J."/>
        </authorList>
    </citation>
    <scope>NUCLEOTIDE SEQUENCE</scope>
</reference>
<comment type="caution">
    <text evidence="2">The sequence shown here is derived from an EMBL/GenBank/DDBJ whole genome shotgun (WGS) entry which is preliminary data.</text>
</comment>
<accession>A0A0F9BLP6</accession>
<sequence length="69" mass="7607">MKILVTLIVAVLLIVIVALIGMFFFWAGWNIFVSPAFAMPTITLWQAFCAMLIIGVVGSAFKQSIKTED</sequence>
<keyword evidence="1" id="KW-0472">Membrane</keyword>